<sequence>MPSPEMTDQGPCKCPQSSWGEVPTAKLFHAYWGYNDVYYDWIQQGGDVNAGQCIGYNFLYAASAGNNPDLIKEILHHPEVHVNTVCKWKYTALMGAARWGHLDCVKILTSTVPVSNCRLDFNAKDYEGMTALAIAAKYKRWHILPYLLAPGVKYDSINLNISLCETAKAHQWNLVAHLLQKYQGFITHKLTHVLFLATESRQIKILQLLIQYHYEQCDIQSLKKARDWAAKIGYFEEEKLLTSVLDGYCPIPKPLKSNGVGPPYAVSLPITIKGFKTTDGRPLLTDPSPNSSPEMYSNRHSPPEEPIGRLNLNVIPVSTPVPPGPDTYDTTTLPRGIVLILNYNDFENRSDMLREGSYLDVLNLRDLSDQMGYETQAHYNLTREQTLDILNTFREQVRLQRVSCAIVAIMSHGISRHTFYTSDMNTVTVNEVQNLFFDNQCPYLKNKPKIFLFNFCRGFDIPATLETDLVREQPRNIMCIYSTTESFLSYRDRIRGSPFIRALCEVLANHAHEMDLDNLIRKFQQKYLPNTTPEIQNLGFYKKFFFNPMGPQRQIYQSW</sequence>
<dbReference type="PROSITE" id="PS50208">
    <property type="entry name" value="CASPASE_P20"/>
    <property type="match status" value="1"/>
</dbReference>
<dbReference type="GO" id="GO:0006915">
    <property type="term" value="P:apoptotic process"/>
    <property type="evidence" value="ECO:0007669"/>
    <property type="project" value="UniProtKB-KW"/>
</dbReference>
<dbReference type="InterPro" id="IPR002138">
    <property type="entry name" value="Pept_C14_p10"/>
</dbReference>
<dbReference type="Gene3D" id="3.40.50.1460">
    <property type="match status" value="1"/>
</dbReference>
<dbReference type="SUPFAM" id="SSF48403">
    <property type="entry name" value="Ankyrin repeat"/>
    <property type="match status" value="1"/>
</dbReference>
<dbReference type="PANTHER" id="PTHR47901">
    <property type="entry name" value="CASPASE RECRUITMENT DOMAIN-CONTAINING PROTEIN 18"/>
    <property type="match status" value="1"/>
</dbReference>
<dbReference type="Gene3D" id="1.25.40.20">
    <property type="entry name" value="Ankyrin repeat-containing domain"/>
    <property type="match status" value="1"/>
</dbReference>
<dbReference type="PANTHER" id="PTHR47901:SF8">
    <property type="entry name" value="CASPASE-3"/>
    <property type="match status" value="1"/>
</dbReference>
<dbReference type="AlphaFoldDB" id="A0AAN8WMW0"/>
<evidence type="ECO:0000256" key="5">
    <source>
        <dbReference type="RuleBase" id="RU003971"/>
    </source>
</evidence>
<protein>
    <recommendedName>
        <fullName evidence="11">Caspase</fullName>
    </recommendedName>
</protein>
<evidence type="ECO:0000256" key="6">
    <source>
        <dbReference type="SAM" id="MobiDB-lite"/>
    </source>
</evidence>
<dbReference type="InterPro" id="IPR002398">
    <property type="entry name" value="Pept_C14"/>
</dbReference>
<dbReference type="InterPro" id="IPR015917">
    <property type="entry name" value="Pept_C14A"/>
</dbReference>
<dbReference type="GO" id="GO:0006508">
    <property type="term" value="P:proteolysis"/>
    <property type="evidence" value="ECO:0007669"/>
    <property type="project" value="UniProtKB-KW"/>
</dbReference>
<feature type="region of interest" description="Disordered" evidence="6">
    <location>
        <begin position="279"/>
        <end position="305"/>
    </location>
</feature>
<keyword evidence="2" id="KW-0645">Protease</keyword>
<evidence type="ECO:0000313" key="10">
    <source>
        <dbReference type="Proteomes" id="UP001381693"/>
    </source>
</evidence>
<evidence type="ECO:0000259" key="7">
    <source>
        <dbReference type="PROSITE" id="PS50207"/>
    </source>
</evidence>
<dbReference type="InterPro" id="IPR002110">
    <property type="entry name" value="Ankyrin_rpt"/>
</dbReference>
<comment type="caution">
    <text evidence="9">The sequence shown here is derived from an EMBL/GenBank/DDBJ whole genome shotgun (WGS) entry which is preliminary data.</text>
</comment>
<organism evidence="9 10">
    <name type="scientific">Halocaridina rubra</name>
    <name type="common">Hawaiian red shrimp</name>
    <dbReference type="NCBI Taxonomy" id="373956"/>
    <lineage>
        <taxon>Eukaryota</taxon>
        <taxon>Metazoa</taxon>
        <taxon>Ecdysozoa</taxon>
        <taxon>Arthropoda</taxon>
        <taxon>Crustacea</taxon>
        <taxon>Multicrustacea</taxon>
        <taxon>Malacostraca</taxon>
        <taxon>Eumalacostraca</taxon>
        <taxon>Eucarida</taxon>
        <taxon>Decapoda</taxon>
        <taxon>Pleocyemata</taxon>
        <taxon>Caridea</taxon>
        <taxon>Atyoidea</taxon>
        <taxon>Atyidae</taxon>
        <taxon>Halocaridina</taxon>
    </lineage>
</organism>
<dbReference type="SMART" id="SM00248">
    <property type="entry name" value="ANK"/>
    <property type="match status" value="4"/>
</dbReference>
<dbReference type="InterPro" id="IPR036770">
    <property type="entry name" value="Ankyrin_rpt-contain_sf"/>
</dbReference>
<evidence type="ECO:0000256" key="2">
    <source>
        <dbReference type="ARBA" id="ARBA00022670"/>
    </source>
</evidence>
<reference evidence="9 10" key="1">
    <citation type="submission" date="2023-11" db="EMBL/GenBank/DDBJ databases">
        <title>Halocaridina rubra genome assembly.</title>
        <authorList>
            <person name="Smith C."/>
        </authorList>
    </citation>
    <scope>NUCLEOTIDE SEQUENCE [LARGE SCALE GENOMIC DNA]</scope>
    <source>
        <strain evidence="9">EP-1</strain>
        <tissue evidence="9">Whole</tissue>
    </source>
</reference>
<keyword evidence="3" id="KW-0053">Apoptosis</keyword>
<dbReference type="SUPFAM" id="SSF52129">
    <property type="entry name" value="Caspase-like"/>
    <property type="match status" value="1"/>
</dbReference>
<dbReference type="Proteomes" id="UP001381693">
    <property type="component" value="Unassembled WGS sequence"/>
</dbReference>
<dbReference type="Pfam" id="PF12796">
    <property type="entry name" value="Ank_2"/>
    <property type="match status" value="1"/>
</dbReference>
<evidence type="ECO:0000256" key="1">
    <source>
        <dbReference type="ARBA" id="ARBA00010134"/>
    </source>
</evidence>
<keyword evidence="10" id="KW-1185">Reference proteome</keyword>
<dbReference type="GO" id="GO:0004197">
    <property type="term" value="F:cysteine-type endopeptidase activity"/>
    <property type="evidence" value="ECO:0007669"/>
    <property type="project" value="InterPro"/>
</dbReference>
<dbReference type="InterPro" id="IPR001309">
    <property type="entry name" value="Pept_C14_p20"/>
</dbReference>
<feature type="domain" description="Caspase family p20" evidence="8">
    <location>
        <begin position="334"/>
        <end position="460"/>
    </location>
</feature>
<proteinExistence type="inferred from homology"/>
<dbReference type="PROSITE" id="PS50207">
    <property type="entry name" value="CASPASE_P10"/>
    <property type="match status" value="1"/>
</dbReference>
<dbReference type="EMBL" id="JAXCGZ010022768">
    <property type="protein sequence ID" value="KAK7024464.1"/>
    <property type="molecule type" value="Genomic_DNA"/>
</dbReference>
<dbReference type="InterPro" id="IPR011600">
    <property type="entry name" value="Pept_C14_caspase"/>
</dbReference>
<gene>
    <name evidence="9" type="ORF">SK128_027490</name>
</gene>
<evidence type="ECO:0000256" key="3">
    <source>
        <dbReference type="ARBA" id="ARBA00022703"/>
    </source>
</evidence>
<feature type="domain" description="Caspase family p10" evidence="7">
    <location>
        <begin position="476"/>
        <end position="527"/>
    </location>
</feature>
<dbReference type="InterPro" id="IPR029030">
    <property type="entry name" value="Caspase-like_dom_sf"/>
</dbReference>
<feature type="compositionally biased region" description="Polar residues" evidence="6">
    <location>
        <begin position="287"/>
        <end position="300"/>
    </location>
</feature>
<dbReference type="PRINTS" id="PR00376">
    <property type="entry name" value="IL1BCENZYME"/>
</dbReference>
<keyword evidence="4" id="KW-0378">Hydrolase</keyword>
<name>A0AAN8WMW0_HALRR</name>
<evidence type="ECO:0000259" key="8">
    <source>
        <dbReference type="PROSITE" id="PS50208"/>
    </source>
</evidence>
<comment type="similarity">
    <text evidence="1 5">Belongs to the peptidase C14A family.</text>
</comment>
<accession>A0AAN8WMW0</accession>
<evidence type="ECO:0000256" key="4">
    <source>
        <dbReference type="ARBA" id="ARBA00022801"/>
    </source>
</evidence>
<dbReference type="SMART" id="SM00115">
    <property type="entry name" value="CASc"/>
    <property type="match status" value="1"/>
</dbReference>
<dbReference type="Pfam" id="PF00656">
    <property type="entry name" value="Peptidase_C14"/>
    <property type="match status" value="1"/>
</dbReference>
<evidence type="ECO:0000313" key="9">
    <source>
        <dbReference type="EMBL" id="KAK7024464.1"/>
    </source>
</evidence>
<evidence type="ECO:0008006" key="11">
    <source>
        <dbReference type="Google" id="ProtNLM"/>
    </source>
</evidence>